<evidence type="ECO:0000256" key="4">
    <source>
        <dbReference type="ARBA" id="ARBA00023163"/>
    </source>
</evidence>
<evidence type="ECO:0000256" key="1">
    <source>
        <dbReference type="ARBA" id="ARBA00010466"/>
    </source>
</evidence>
<dbReference type="GO" id="GO:0030246">
    <property type="term" value="F:carbohydrate binding"/>
    <property type="evidence" value="ECO:0007669"/>
    <property type="project" value="InterPro"/>
</dbReference>
<dbReference type="InterPro" id="IPR007324">
    <property type="entry name" value="Sugar-bd_dom_put"/>
</dbReference>
<organism evidence="6">
    <name type="scientific">Pseudarthrobacter sulfonivorans</name>
    <dbReference type="NCBI Taxonomy" id="121292"/>
    <lineage>
        <taxon>Bacteria</taxon>
        <taxon>Bacillati</taxon>
        <taxon>Actinomycetota</taxon>
        <taxon>Actinomycetes</taxon>
        <taxon>Micrococcales</taxon>
        <taxon>Micrococcaceae</taxon>
        <taxon>Pseudarthrobacter</taxon>
    </lineage>
</organism>
<dbReference type="EMBL" id="CP013747">
    <property type="protein sequence ID" value="ALV43695.1"/>
    <property type="molecule type" value="Genomic_DNA"/>
</dbReference>
<proteinExistence type="inferred from homology"/>
<evidence type="ECO:0000256" key="2">
    <source>
        <dbReference type="ARBA" id="ARBA00023015"/>
    </source>
</evidence>
<feature type="domain" description="Sugar-binding" evidence="5">
    <location>
        <begin position="64"/>
        <end position="308"/>
    </location>
</feature>
<dbReference type="SUPFAM" id="SSF100950">
    <property type="entry name" value="NagB/RpiA/CoA transferase-like"/>
    <property type="match status" value="1"/>
</dbReference>
<dbReference type="PANTHER" id="PTHR34294">
    <property type="entry name" value="TRANSCRIPTIONAL REGULATOR-RELATED"/>
    <property type="match status" value="1"/>
</dbReference>
<protein>
    <recommendedName>
        <fullName evidence="5">Sugar-binding domain-containing protein</fullName>
    </recommendedName>
</protein>
<sequence length="308" mass="32935">MVGPDERVRMAYVARRHYVDNATQSELAEEIGVSRFKIARMLDQARELNIIRFDISAGDLIDPDLSVQLRTKFDLQRAIVVTAPGDTNDIVREYVGKAAAHLLSEIVEEGDVIGFTSGRTVHAVAGFLEVLPRCDVVALGGVAGQATEHGVEILRRVQRIAGGKMWPIFAPLVVRDSATARALLHDPVIHEAASQFRRVTKGVVAVGSWAPPNSQLYDAARELGLASDLLAQGVVGEVAATLLAEDGRIITTLDDRTIAVRAHQLRSIPEVIGVGGGSSKAGAMRAAITAGLVTSVVTDTTLARQLLK</sequence>
<keyword evidence="3" id="KW-0238">DNA-binding</keyword>
<keyword evidence="2" id="KW-0805">Transcription regulation</keyword>
<dbReference type="InterPro" id="IPR037171">
    <property type="entry name" value="NagB/RpiA_transferase-like"/>
</dbReference>
<dbReference type="InterPro" id="IPR036388">
    <property type="entry name" value="WH-like_DNA-bd_sf"/>
</dbReference>
<dbReference type="Gene3D" id="3.40.50.1360">
    <property type="match status" value="1"/>
</dbReference>
<name>A0A0U3P3B5_9MICC</name>
<dbReference type="InterPro" id="IPR051054">
    <property type="entry name" value="SorC_transcr_regulators"/>
</dbReference>
<accession>A0A0U3P3B5</accession>
<gene>
    <name evidence="6" type="ORF">AU252_01700</name>
</gene>
<dbReference type="PANTHER" id="PTHR34294:SF1">
    <property type="entry name" value="TRANSCRIPTIONAL REGULATOR LSRR"/>
    <property type="match status" value="1"/>
</dbReference>
<dbReference type="RefSeq" id="WP_058932691.1">
    <property type="nucleotide sequence ID" value="NZ_CP013747.1"/>
</dbReference>
<evidence type="ECO:0000259" key="5">
    <source>
        <dbReference type="Pfam" id="PF04198"/>
    </source>
</evidence>
<comment type="similarity">
    <text evidence="1">Belongs to the SorC transcriptional regulatory family.</text>
</comment>
<dbReference type="STRING" id="121292.AU252_01700"/>
<reference evidence="6 7" key="1">
    <citation type="submission" date="2015-12" db="EMBL/GenBank/DDBJ databases">
        <authorList>
            <person name="Shamseldin A."/>
            <person name="Moawad H."/>
            <person name="Abd El-Rahim W.M."/>
            <person name="Sadowsky M.J."/>
        </authorList>
    </citation>
    <scope>NUCLEOTIDE SEQUENCE [LARGE SCALE GENOMIC DNA]</scope>
    <source>
        <strain evidence="6 7">Ar51</strain>
    </source>
</reference>
<dbReference type="GO" id="GO:0003677">
    <property type="term" value="F:DNA binding"/>
    <property type="evidence" value="ECO:0007669"/>
    <property type="project" value="UniProtKB-KW"/>
</dbReference>
<dbReference type="AlphaFoldDB" id="A0A0U3P3B5"/>
<dbReference type="Pfam" id="PF04198">
    <property type="entry name" value="Sugar-bind"/>
    <property type="match status" value="1"/>
</dbReference>
<dbReference type="Gene3D" id="1.10.10.10">
    <property type="entry name" value="Winged helix-like DNA-binding domain superfamily/Winged helix DNA-binding domain"/>
    <property type="match status" value="1"/>
</dbReference>
<evidence type="ECO:0000313" key="7">
    <source>
        <dbReference type="Proteomes" id="UP000065151"/>
    </source>
</evidence>
<keyword evidence="4" id="KW-0804">Transcription</keyword>
<evidence type="ECO:0000256" key="3">
    <source>
        <dbReference type="ARBA" id="ARBA00023125"/>
    </source>
</evidence>
<evidence type="ECO:0000313" key="6">
    <source>
        <dbReference type="EMBL" id="ALV43695.1"/>
    </source>
</evidence>
<dbReference type="Proteomes" id="UP000065151">
    <property type="component" value="Chromosome"/>
</dbReference>
<dbReference type="KEGG" id="psul:AU252_01700"/>